<evidence type="ECO:0000313" key="1">
    <source>
        <dbReference type="EMBL" id="MBB5035726.1"/>
    </source>
</evidence>
<reference evidence="1 2" key="1">
    <citation type="submission" date="2020-08" db="EMBL/GenBank/DDBJ databases">
        <title>Genomic Encyclopedia of Type Strains, Phase IV (KMG-IV): sequencing the most valuable type-strain genomes for metagenomic binning, comparative biology and taxonomic classification.</title>
        <authorList>
            <person name="Goeker M."/>
        </authorList>
    </citation>
    <scope>NUCLEOTIDE SEQUENCE [LARGE SCALE GENOMIC DNA]</scope>
    <source>
        <strain evidence="1 2">DSM 12252</strain>
    </source>
</reference>
<dbReference type="EMBL" id="JACHIG010000025">
    <property type="protein sequence ID" value="MBB5035726.1"/>
    <property type="molecule type" value="Genomic_DNA"/>
</dbReference>
<organism evidence="1 2">
    <name type="scientific">Prosthecobacter vanneervenii</name>
    <dbReference type="NCBI Taxonomy" id="48466"/>
    <lineage>
        <taxon>Bacteria</taxon>
        <taxon>Pseudomonadati</taxon>
        <taxon>Verrucomicrobiota</taxon>
        <taxon>Verrucomicrobiia</taxon>
        <taxon>Verrucomicrobiales</taxon>
        <taxon>Verrucomicrobiaceae</taxon>
        <taxon>Prosthecobacter</taxon>
    </lineage>
</organism>
<dbReference type="Pfam" id="PF13646">
    <property type="entry name" value="HEAT_2"/>
    <property type="match status" value="2"/>
</dbReference>
<dbReference type="InterPro" id="IPR016024">
    <property type="entry name" value="ARM-type_fold"/>
</dbReference>
<name>A0A7W7YGE4_9BACT</name>
<accession>A0A7W7YGE4</accession>
<dbReference type="Gene3D" id="1.25.10.10">
    <property type="entry name" value="Leucine-rich Repeat Variant"/>
    <property type="match status" value="4"/>
</dbReference>
<sequence>MSFHTTALGAGVHSWAWTWFAALIFALVPGATGTLHGTEMVEKYVAEATPPTDWQQAGIRAAMQDPSPQVRAEAAYYCGARYWSRRCLKMADLMPLLQDPDPEVRITAMMGLRGMGPLLTPEAGRLLTAMIVQQENLDLSWTDLSWKAILALDGLGPQVAPMVLPHVLPLLDKADAEMKRRIIHCVLETGRAAAPYATALLPLLNETDLEMRELVLRALQDMDIGQARPPNAAEVAPAVARALLPLLKDPDLGYSIPSLLGTLGPEAASITLPILLPMLDDPAEDSTFFAQLGKAAPEVVLFHLLPRLRHTEAHMRRGILLTLSCMGPAAAPCLPDVRPLLRDPDSIVRDLAISVLAEHSEGSATYFKDIFPLLQDADTRVQCAAIDALSKMGSDHAPAVVRALLPLLNPADGDLRRSVRSAFVPLRQAALTLSSELAPALEKANPWMQLPIIEALCPIPTDAQAAPFIRILRPYLQEKEADLRHAAARVLAGIGTSPQTAVFIREELLPLLQDQDLEMRAAVLRGLPASFLAGHIQPLLHSIDSNVWHEALCALMRMEEKAAPYAAELLPLVQDPRSPRSLYEPVYEVFKTMGAAAAPVLHPAMLQRLSQPDREDRYLIGECLDELGNLHSSPAWQCAALAAAHSMAAAKGTPGSDAHDLEQLRVHLYLWSGRDPELLLSVRWLGKPATAPMPANGAALSAAEQQAVLHMLHTLWPHSAPYPALRQEMAARIADVAQSITTATEEKTAALLKSIDEQLKADTVKKNQPASAKARAAVEGALVRVRE</sequence>
<dbReference type="SUPFAM" id="SSF48371">
    <property type="entry name" value="ARM repeat"/>
    <property type="match status" value="1"/>
</dbReference>
<evidence type="ECO:0000313" key="2">
    <source>
        <dbReference type="Proteomes" id="UP000590740"/>
    </source>
</evidence>
<dbReference type="Proteomes" id="UP000590740">
    <property type="component" value="Unassembled WGS sequence"/>
</dbReference>
<comment type="caution">
    <text evidence="1">The sequence shown here is derived from an EMBL/GenBank/DDBJ whole genome shotgun (WGS) entry which is preliminary data.</text>
</comment>
<proteinExistence type="predicted"/>
<protein>
    <submittedName>
        <fullName evidence="1">HEAT repeat protein</fullName>
    </submittedName>
</protein>
<keyword evidence="2" id="KW-1185">Reference proteome</keyword>
<gene>
    <name evidence="1" type="ORF">HNQ65_005340</name>
</gene>
<dbReference type="InterPro" id="IPR011989">
    <property type="entry name" value="ARM-like"/>
</dbReference>
<dbReference type="RefSeq" id="WP_184344808.1">
    <property type="nucleotide sequence ID" value="NZ_JACHIG010000025.1"/>
</dbReference>
<dbReference type="AlphaFoldDB" id="A0A7W7YGE4"/>